<gene>
    <name evidence="1" type="ORF">HJG60_010624</name>
</gene>
<reference evidence="1 2" key="1">
    <citation type="journal article" date="2020" name="Nature">
        <title>Six reference-quality genomes reveal evolution of bat adaptations.</title>
        <authorList>
            <person name="Jebb D."/>
            <person name="Huang Z."/>
            <person name="Pippel M."/>
            <person name="Hughes G.M."/>
            <person name="Lavrichenko K."/>
            <person name="Devanna P."/>
            <person name="Winkler S."/>
            <person name="Jermiin L.S."/>
            <person name="Skirmuntt E.C."/>
            <person name="Katzourakis A."/>
            <person name="Burkitt-Gray L."/>
            <person name="Ray D.A."/>
            <person name="Sullivan K.A.M."/>
            <person name="Roscito J.G."/>
            <person name="Kirilenko B.M."/>
            <person name="Davalos L.M."/>
            <person name="Corthals A.P."/>
            <person name="Power M.L."/>
            <person name="Jones G."/>
            <person name="Ransome R.D."/>
            <person name="Dechmann D.K.N."/>
            <person name="Locatelli A.G."/>
            <person name="Puechmaille S.J."/>
            <person name="Fedrigo O."/>
            <person name="Jarvis E.D."/>
            <person name="Hiller M."/>
            <person name="Vernes S.C."/>
            <person name="Myers E.W."/>
            <person name="Teeling E.C."/>
        </authorList>
    </citation>
    <scope>NUCLEOTIDE SEQUENCE [LARGE SCALE GENOMIC DNA]</scope>
    <source>
        <strain evidence="1">Bat1K_MPI-CBG_1</strain>
    </source>
</reference>
<organism evidence="1 2">
    <name type="scientific">Phyllostomus discolor</name>
    <name type="common">pale spear-nosed bat</name>
    <dbReference type="NCBI Taxonomy" id="89673"/>
    <lineage>
        <taxon>Eukaryota</taxon>
        <taxon>Metazoa</taxon>
        <taxon>Chordata</taxon>
        <taxon>Craniata</taxon>
        <taxon>Vertebrata</taxon>
        <taxon>Euteleostomi</taxon>
        <taxon>Mammalia</taxon>
        <taxon>Eutheria</taxon>
        <taxon>Laurasiatheria</taxon>
        <taxon>Chiroptera</taxon>
        <taxon>Yangochiroptera</taxon>
        <taxon>Phyllostomidae</taxon>
        <taxon>Phyllostominae</taxon>
        <taxon>Phyllostomus</taxon>
    </lineage>
</organism>
<proteinExistence type="predicted"/>
<evidence type="ECO:0000313" key="1">
    <source>
        <dbReference type="EMBL" id="KAF6114671.1"/>
    </source>
</evidence>
<accession>A0A834EEZ4</accession>
<dbReference type="Proteomes" id="UP000664940">
    <property type="component" value="Unassembled WGS sequence"/>
</dbReference>
<dbReference type="EMBL" id="JABVXQ010000004">
    <property type="protein sequence ID" value="KAF6114671.1"/>
    <property type="molecule type" value="Genomic_DNA"/>
</dbReference>
<evidence type="ECO:0000313" key="2">
    <source>
        <dbReference type="Proteomes" id="UP000664940"/>
    </source>
</evidence>
<sequence length="151" mass="17971">MANEHIKRFSTSLIIREIQIKTTVRYYFTCVRMAIISKSTNNKLHILARMWRKENVFALLVECRSVQPLWKTIWRYLKILKNGTTFWPSDATSGNISEGTQNTNLKEHKHLYVHCSVVHITKIWKSPKCPSVDEWIKHLWDIYTMEYTTQL</sequence>
<name>A0A834EEZ4_9CHIR</name>
<dbReference type="AlphaFoldDB" id="A0A834EEZ4"/>
<protein>
    <submittedName>
        <fullName evidence="1">Uncharacterized protein</fullName>
    </submittedName>
</protein>
<comment type="caution">
    <text evidence="1">The sequence shown here is derived from an EMBL/GenBank/DDBJ whole genome shotgun (WGS) entry which is preliminary data.</text>
</comment>